<feature type="region of interest" description="Disordered" evidence="2">
    <location>
        <begin position="177"/>
        <end position="216"/>
    </location>
</feature>
<feature type="region of interest" description="Disordered" evidence="2">
    <location>
        <begin position="18"/>
        <end position="59"/>
    </location>
</feature>
<evidence type="ECO:0000256" key="1">
    <source>
        <dbReference type="ARBA" id="ARBA00023125"/>
    </source>
</evidence>
<feature type="compositionally biased region" description="Acidic residues" evidence="2">
    <location>
        <begin position="199"/>
        <end position="208"/>
    </location>
</feature>
<sequence length="489" mass="56567">MSFSQEITSSYNLIIETEHTLDLSEDENVSEDEDENTSEGEGDNKSESEDYKALESEDDFEECKHSDKCKYRYEQMQKIADKTEVSRIRKYIVKGGTDFQKYELIKDFVWQKFQLARRTMNAANIIDCLSNLLKHNLTLNSTSCISQKEREVAQHLCETITTLNECKSFEFEEETTLDVGETSNEYENEDDKNTFYDDNSSEADDEWESKENEREHHDLSDYSLAYMKEVVAYADAKDSSAKRRRSWKSVHEKYKRISAQTYISRFRKYLEQQGTKRQKIQKVDEIVFQMFVEAREKNLMVHDIDIQRWGLKVAKDMKLNEFHASDGWVKNFKGRHGIVSRRVTNIVTKHESANLELIEKSKENFIKDFYTRSSHFKSSQILNTDQVGIEKEVHSTRTLSFGGEKKTFGAVASKHATTHSYTVQPMISLDGKQVGPILLCLQEPKGKMGEIVKKNLFEPSNVVITCSSSVGQVRMMLLCTVKPIVKIST</sequence>
<comment type="caution">
    <text evidence="4">The sequence shown here is derived from an EMBL/GenBank/DDBJ whole genome shotgun (WGS) entry which is preliminary data.</text>
</comment>
<keyword evidence="1" id="KW-0238">DNA-binding</keyword>
<dbReference type="AlphaFoldDB" id="A0A819C7N6"/>
<dbReference type="EMBL" id="CAJOBD010001586">
    <property type="protein sequence ID" value="CAF3814828.1"/>
    <property type="molecule type" value="Genomic_DNA"/>
</dbReference>
<dbReference type="PROSITE" id="PS51253">
    <property type="entry name" value="HTH_CENPB"/>
    <property type="match status" value="1"/>
</dbReference>
<organism evidence="4 5">
    <name type="scientific">Rotaria sordida</name>
    <dbReference type="NCBI Taxonomy" id="392033"/>
    <lineage>
        <taxon>Eukaryota</taxon>
        <taxon>Metazoa</taxon>
        <taxon>Spiralia</taxon>
        <taxon>Gnathifera</taxon>
        <taxon>Rotifera</taxon>
        <taxon>Eurotatoria</taxon>
        <taxon>Bdelloidea</taxon>
        <taxon>Philodinida</taxon>
        <taxon>Philodinidae</taxon>
        <taxon>Rotaria</taxon>
    </lineage>
</organism>
<gene>
    <name evidence="4" type="ORF">JBS370_LOCUS16090</name>
</gene>
<dbReference type="InterPro" id="IPR006600">
    <property type="entry name" value="HTH_CenpB_DNA-bd_dom"/>
</dbReference>
<dbReference type="Gene3D" id="1.10.10.60">
    <property type="entry name" value="Homeodomain-like"/>
    <property type="match status" value="1"/>
</dbReference>
<feature type="domain" description="HTH CENPB-type" evidence="3">
    <location>
        <begin position="271"/>
        <end position="342"/>
    </location>
</feature>
<evidence type="ECO:0000256" key="2">
    <source>
        <dbReference type="SAM" id="MobiDB-lite"/>
    </source>
</evidence>
<accession>A0A819C7N6</accession>
<dbReference type="Proteomes" id="UP000663836">
    <property type="component" value="Unassembled WGS sequence"/>
</dbReference>
<feature type="compositionally biased region" description="Acidic residues" evidence="2">
    <location>
        <begin position="23"/>
        <end position="41"/>
    </location>
</feature>
<dbReference type="SUPFAM" id="SSF46689">
    <property type="entry name" value="Homeodomain-like"/>
    <property type="match status" value="1"/>
</dbReference>
<reference evidence="4" key="1">
    <citation type="submission" date="2021-02" db="EMBL/GenBank/DDBJ databases">
        <authorList>
            <person name="Nowell W R."/>
        </authorList>
    </citation>
    <scope>NUCLEOTIDE SEQUENCE</scope>
</reference>
<evidence type="ECO:0000313" key="4">
    <source>
        <dbReference type="EMBL" id="CAF3814828.1"/>
    </source>
</evidence>
<feature type="compositionally biased region" description="Basic and acidic residues" evidence="2">
    <location>
        <begin position="42"/>
        <end position="55"/>
    </location>
</feature>
<evidence type="ECO:0000259" key="3">
    <source>
        <dbReference type="PROSITE" id="PS51253"/>
    </source>
</evidence>
<dbReference type="GO" id="GO:0003677">
    <property type="term" value="F:DNA binding"/>
    <property type="evidence" value="ECO:0007669"/>
    <property type="project" value="UniProtKB-KW"/>
</dbReference>
<proteinExistence type="predicted"/>
<evidence type="ECO:0000313" key="5">
    <source>
        <dbReference type="Proteomes" id="UP000663836"/>
    </source>
</evidence>
<dbReference type="Pfam" id="PF03221">
    <property type="entry name" value="HTH_Tnp_Tc5"/>
    <property type="match status" value="1"/>
</dbReference>
<name>A0A819C7N6_9BILA</name>
<protein>
    <recommendedName>
        <fullName evidence="3">HTH CENPB-type domain-containing protein</fullName>
    </recommendedName>
</protein>
<dbReference type="InterPro" id="IPR009057">
    <property type="entry name" value="Homeodomain-like_sf"/>
</dbReference>
<dbReference type="SMART" id="SM00674">
    <property type="entry name" value="CENPB"/>
    <property type="match status" value="1"/>
</dbReference>